<keyword evidence="4 8" id="KW-0456">Lyase</keyword>
<dbReference type="RefSeq" id="WP_241039343.1">
    <property type="nucleotide sequence ID" value="NZ_BAAAJF010000022.1"/>
</dbReference>
<dbReference type="EC" id="4.2.1.84" evidence="3"/>
<dbReference type="InterPro" id="IPR049054">
    <property type="entry name" value="CN_hydtase_beta-like_N"/>
</dbReference>
<evidence type="ECO:0000313" key="9">
    <source>
        <dbReference type="Proteomes" id="UP001299970"/>
    </source>
</evidence>
<dbReference type="Gene3D" id="1.10.472.20">
    <property type="entry name" value="Nitrile hydratase, beta subunit"/>
    <property type="match status" value="1"/>
</dbReference>
<feature type="domain" description="Nitrile hydratase beta subunit" evidence="6">
    <location>
        <begin position="149"/>
        <end position="244"/>
    </location>
</feature>
<evidence type="ECO:0000256" key="5">
    <source>
        <dbReference type="ARBA" id="ARBA00044877"/>
    </source>
</evidence>
<evidence type="ECO:0000256" key="2">
    <source>
        <dbReference type="ARBA" id="ARBA00009098"/>
    </source>
</evidence>
<dbReference type="EMBL" id="JAKXMK010000020">
    <property type="protein sequence ID" value="MCH6168705.1"/>
    <property type="molecule type" value="Genomic_DNA"/>
</dbReference>
<organism evidence="8 9">
    <name type="scientific">Pseudonocardia alaniniphila</name>
    <dbReference type="NCBI Taxonomy" id="75291"/>
    <lineage>
        <taxon>Bacteria</taxon>
        <taxon>Bacillati</taxon>
        <taxon>Actinomycetota</taxon>
        <taxon>Actinomycetes</taxon>
        <taxon>Pseudonocardiales</taxon>
        <taxon>Pseudonocardiaceae</taxon>
        <taxon>Pseudonocardia</taxon>
    </lineage>
</organism>
<dbReference type="InterPro" id="IPR042262">
    <property type="entry name" value="CN_hydtase_beta_C"/>
</dbReference>
<dbReference type="InterPro" id="IPR008990">
    <property type="entry name" value="Elect_transpt_acc-like_dom_sf"/>
</dbReference>
<protein>
    <recommendedName>
        <fullName evidence="3">nitrile hydratase</fullName>
        <ecNumber evidence="3">4.2.1.84</ecNumber>
    </recommendedName>
</protein>
<dbReference type="InterPro" id="IPR024690">
    <property type="entry name" value="CN_hydtase_beta_dom_C"/>
</dbReference>
<name>A0ABS9TJL4_9PSEU</name>
<evidence type="ECO:0000313" key="8">
    <source>
        <dbReference type="EMBL" id="MCH6168705.1"/>
    </source>
</evidence>
<keyword evidence="9" id="KW-1185">Reference proteome</keyword>
<dbReference type="InterPro" id="IPR003168">
    <property type="entry name" value="Nitrile_hydratase_bsu"/>
</dbReference>
<evidence type="ECO:0000256" key="1">
    <source>
        <dbReference type="ARBA" id="ARBA00004042"/>
    </source>
</evidence>
<dbReference type="GO" id="GO:0018822">
    <property type="term" value="F:nitrile hydratase activity"/>
    <property type="evidence" value="ECO:0007669"/>
    <property type="project" value="UniProtKB-EC"/>
</dbReference>
<comment type="similarity">
    <text evidence="2">Belongs to the nitrile hydratase subunit beta family.</text>
</comment>
<comment type="catalytic activity">
    <reaction evidence="5">
        <text>an aliphatic primary amide = an aliphatic nitrile + H2O</text>
        <dbReference type="Rhea" id="RHEA:12673"/>
        <dbReference type="ChEBI" id="CHEBI:15377"/>
        <dbReference type="ChEBI" id="CHEBI:65285"/>
        <dbReference type="ChEBI" id="CHEBI:80291"/>
        <dbReference type="EC" id="4.2.1.84"/>
    </reaction>
</comment>
<dbReference type="Proteomes" id="UP001299970">
    <property type="component" value="Unassembled WGS sequence"/>
</dbReference>
<proteinExistence type="inferred from homology"/>
<dbReference type="Pfam" id="PF02211">
    <property type="entry name" value="NHase_beta_C"/>
    <property type="match status" value="1"/>
</dbReference>
<comment type="function">
    <text evidence="1">NHase catalyzes the hydration of various nitrile compounds to the corresponding amides.</text>
</comment>
<dbReference type="Gene3D" id="2.30.30.50">
    <property type="match status" value="1"/>
</dbReference>
<evidence type="ECO:0000259" key="6">
    <source>
        <dbReference type="Pfam" id="PF02211"/>
    </source>
</evidence>
<dbReference type="NCBIfam" id="TIGR03888">
    <property type="entry name" value="nitrile_beta"/>
    <property type="match status" value="1"/>
</dbReference>
<reference evidence="8 9" key="1">
    <citation type="submission" date="2022-03" db="EMBL/GenBank/DDBJ databases">
        <title>Pseudonocardia alaer sp. nov., a novel actinomycete isolated from reed forest soil.</title>
        <authorList>
            <person name="Wang L."/>
        </authorList>
    </citation>
    <scope>NUCLEOTIDE SEQUENCE [LARGE SCALE GENOMIC DNA]</scope>
    <source>
        <strain evidence="8 9">Y-16303</strain>
    </source>
</reference>
<comment type="caution">
    <text evidence="8">The sequence shown here is derived from an EMBL/GenBank/DDBJ whole genome shotgun (WGS) entry which is preliminary data.</text>
</comment>
<evidence type="ECO:0000256" key="4">
    <source>
        <dbReference type="ARBA" id="ARBA00023239"/>
    </source>
</evidence>
<accession>A0ABS9TJL4</accession>
<dbReference type="Pfam" id="PF21006">
    <property type="entry name" value="NHase_beta_N"/>
    <property type="match status" value="1"/>
</dbReference>
<evidence type="ECO:0000256" key="3">
    <source>
        <dbReference type="ARBA" id="ARBA00013079"/>
    </source>
</evidence>
<feature type="domain" description="Nitrile hydratase beta subunit-like N-terminal" evidence="7">
    <location>
        <begin position="1"/>
        <end position="129"/>
    </location>
</feature>
<sequence>MKLQHQLGGLEGLDGPLDFEKRVFVQEWEKRIFGIHAAMMGLSRSLRDALPDYDIDAVPTAFASAWTWADLRSGAEAMNPFAYFQYRYYEKWLGGITAYLLDTGYLTPEELDAATNRFREDPAAPLPSGENPAVDAQVVRYLREGDSPRRGPADPAFAVGAHVTVRNPPAVAHTRLPGYLRGCGGTVERVFEGSYRYFRSTGPDGLGEPMAVYIVRFDPAQVWGTAAEPTGGRLYAELYETYLAPADQEGQQ</sequence>
<gene>
    <name evidence="8" type="primary">nthB</name>
    <name evidence="8" type="ORF">MMF94_23680</name>
</gene>
<evidence type="ECO:0000259" key="7">
    <source>
        <dbReference type="Pfam" id="PF21006"/>
    </source>
</evidence>
<dbReference type="SUPFAM" id="SSF50090">
    <property type="entry name" value="Electron transport accessory proteins"/>
    <property type="match status" value="1"/>
</dbReference>